<gene>
    <name evidence="3" type="ORF">HUO12_00530</name>
</gene>
<dbReference type="InterPro" id="IPR040738">
    <property type="entry name" value="LPD22"/>
</dbReference>
<feature type="compositionally biased region" description="Basic and acidic residues" evidence="1">
    <location>
        <begin position="8"/>
        <end position="23"/>
    </location>
</feature>
<proteinExistence type="predicted"/>
<evidence type="ECO:0000259" key="2">
    <source>
        <dbReference type="Pfam" id="PF18834"/>
    </source>
</evidence>
<name>A0A850H902_9SPHN</name>
<dbReference type="AlphaFoldDB" id="A0A850H902"/>
<evidence type="ECO:0000313" key="4">
    <source>
        <dbReference type="Proteomes" id="UP000546031"/>
    </source>
</evidence>
<keyword evidence="4" id="KW-1185">Reference proteome</keyword>
<dbReference type="EMBL" id="JABWTA010000001">
    <property type="protein sequence ID" value="NVE93376.1"/>
    <property type="molecule type" value="Genomic_DNA"/>
</dbReference>
<dbReference type="Pfam" id="PF18834">
    <property type="entry name" value="LPD22"/>
    <property type="match status" value="1"/>
</dbReference>
<organism evidence="3 4">
    <name type="scientific">Altererythrobacter lutimaris</name>
    <dbReference type="NCBI Taxonomy" id="2743979"/>
    <lineage>
        <taxon>Bacteria</taxon>
        <taxon>Pseudomonadati</taxon>
        <taxon>Pseudomonadota</taxon>
        <taxon>Alphaproteobacteria</taxon>
        <taxon>Sphingomonadales</taxon>
        <taxon>Erythrobacteraceae</taxon>
        <taxon>Altererythrobacter</taxon>
    </lineage>
</organism>
<evidence type="ECO:0000256" key="1">
    <source>
        <dbReference type="SAM" id="MobiDB-lite"/>
    </source>
</evidence>
<accession>A0A850H902</accession>
<sequence>MATNPFDYAKRFERQERKTERTAALDPVQAEIQRMQADKLREDMQFSPPPDQIARQERVAREAGVEPYEVQNVDDTERALQTRKFVGLTEQFPEVGRWSAQNPRGAIMAQDDAESLGTLGSIWDTIKKLPATAEAAFKGVGLQGAKMNFSLADSVGSAMDFVDRIAAPNTLTRGQLERRAADRRAYFEAGVSQASIAVAEARPDYTGFVQENILQGIEQTPQSAMALVAGVLTRNPNVSAGMMGVQTGVPSYADARLRGADRVTSIKYAVEVGAIETLTEKIPASALVDSITTKSPFGKTLLRQLGEEIPNEQIATLMQDLSEWVNLNPQGTLNEYLAARPGAAAATFLQTLSGTTAQTSAVAGFDRAARAANQFARKMEEANQAKAEAALLDRMADAANSSKFKQRVPEEFRALMRSQALSAGVSSVFIPAQRSKLHRNDEGYIS</sequence>
<feature type="region of interest" description="Disordered" evidence="1">
    <location>
        <begin position="1"/>
        <end position="23"/>
    </location>
</feature>
<protein>
    <recommendedName>
        <fullName evidence="2">Large polyvalent protein associated domain-containing protein</fullName>
    </recommendedName>
</protein>
<evidence type="ECO:0000313" key="3">
    <source>
        <dbReference type="EMBL" id="NVE93376.1"/>
    </source>
</evidence>
<comment type="caution">
    <text evidence="3">The sequence shown here is derived from an EMBL/GenBank/DDBJ whole genome shotgun (WGS) entry which is preliminary data.</text>
</comment>
<reference evidence="3 4" key="1">
    <citation type="submission" date="2020-06" db="EMBL/GenBank/DDBJ databases">
        <title>Altererythrobacter lutimaris sp. nov., a marine bacterium isolated from a tidal flat.</title>
        <authorList>
            <person name="Kim D."/>
            <person name="Yoo Y."/>
            <person name="Kim J.-J."/>
        </authorList>
    </citation>
    <scope>NUCLEOTIDE SEQUENCE [LARGE SCALE GENOMIC DNA]</scope>
    <source>
        <strain evidence="3 4">JGD-16</strain>
    </source>
</reference>
<dbReference type="RefSeq" id="WP_176271748.1">
    <property type="nucleotide sequence ID" value="NZ_JABWTA010000001.1"/>
</dbReference>
<dbReference type="Proteomes" id="UP000546031">
    <property type="component" value="Unassembled WGS sequence"/>
</dbReference>
<feature type="domain" description="Large polyvalent protein associated" evidence="2">
    <location>
        <begin position="50"/>
        <end position="125"/>
    </location>
</feature>